<feature type="compositionally biased region" description="Basic and acidic residues" evidence="2">
    <location>
        <begin position="54"/>
        <end position="74"/>
    </location>
</feature>
<evidence type="ECO:0000313" key="4">
    <source>
        <dbReference type="EMBL" id="CEK86262.1"/>
    </source>
</evidence>
<sequence>MQEIPAIQETINNARRQTEEARESLAYVVADARRALELARKAEATATQASNEAGDIHNKASVTKDRASKLRQDSDTLSKDVLEAETTLNGYESQVGQDEDLAKKALQEAAAAKQRAQEAYDQVNEAYGLVKSIRDDLSNLGSVDLQQLMALEKQLDEVEKQMADSDIANKMNELMKKNKYIEEQADRFDLDLSELQAAVANIGDIKNSLPLGCFKTIPIEKPAR</sequence>
<organism evidence="3">
    <name type="scientific">Arion vulgaris</name>
    <dbReference type="NCBI Taxonomy" id="1028688"/>
    <lineage>
        <taxon>Eukaryota</taxon>
        <taxon>Metazoa</taxon>
        <taxon>Spiralia</taxon>
        <taxon>Lophotrochozoa</taxon>
        <taxon>Mollusca</taxon>
        <taxon>Gastropoda</taxon>
        <taxon>Heterobranchia</taxon>
        <taxon>Euthyneura</taxon>
        <taxon>Panpulmonata</taxon>
        <taxon>Eupulmonata</taxon>
        <taxon>Stylommatophora</taxon>
        <taxon>Helicina</taxon>
        <taxon>Arionoidea</taxon>
        <taxon>Arionidae</taxon>
        <taxon>Arion</taxon>
    </lineage>
</organism>
<gene>
    <name evidence="3" type="primary">ORF152798</name>
    <name evidence="4" type="synonym">ORF152810</name>
</gene>
<feature type="coiled-coil region" evidence="1">
    <location>
        <begin position="99"/>
        <end position="168"/>
    </location>
</feature>
<dbReference type="EMBL" id="HACG01039397">
    <property type="protein sequence ID" value="CEK86262.1"/>
    <property type="molecule type" value="Transcribed_RNA"/>
</dbReference>
<proteinExistence type="predicted"/>
<dbReference type="AlphaFoldDB" id="A0A0B7B1R5"/>
<keyword evidence="1" id="KW-0175">Coiled coil</keyword>
<evidence type="ECO:0000313" key="3">
    <source>
        <dbReference type="EMBL" id="CEK86261.1"/>
    </source>
</evidence>
<evidence type="ECO:0000256" key="1">
    <source>
        <dbReference type="SAM" id="Coils"/>
    </source>
</evidence>
<protein>
    <recommendedName>
        <fullName evidence="5">Laminin domain-containing protein</fullName>
    </recommendedName>
</protein>
<evidence type="ECO:0000256" key="2">
    <source>
        <dbReference type="SAM" id="MobiDB-lite"/>
    </source>
</evidence>
<reference evidence="3" key="1">
    <citation type="submission" date="2014-12" db="EMBL/GenBank/DDBJ databases">
        <title>Insight into the proteome of Arion vulgaris.</title>
        <authorList>
            <person name="Aradska J."/>
            <person name="Bulat T."/>
            <person name="Smidak R."/>
            <person name="Sarate P."/>
            <person name="Gangsoo J."/>
            <person name="Sialana F."/>
            <person name="Bilban M."/>
            <person name="Lubec G."/>
        </authorList>
    </citation>
    <scope>NUCLEOTIDE SEQUENCE</scope>
    <source>
        <tissue evidence="3">Skin</tissue>
    </source>
</reference>
<feature type="region of interest" description="Disordered" evidence="2">
    <location>
        <begin position="44"/>
        <end position="74"/>
    </location>
</feature>
<evidence type="ECO:0008006" key="5">
    <source>
        <dbReference type="Google" id="ProtNLM"/>
    </source>
</evidence>
<accession>A0A0B7B1R5</accession>
<name>A0A0B7B1R5_9EUPU</name>
<dbReference type="EMBL" id="HACG01039396">
    <property type="protein sequence ID" value="CEK86261.1"/>
    <property type="molecule type" value="Transcribed_RNA"/>
</dbReference>